<gene>
    <name evidence="1" type="ORF">NMOB1V02_LOCUS2572</name>
</gene>
<dbReference type="Proteomes" id="UP000678499">
    <property type="component" value="Unassembled WGS sequence"/>
</dbReference>
<protein>
    <submittedName>
        <fullName evidence="1">Uncharacterized protein</fullName>
    </submittedName>
</protein>
<reference evidence="1" key="1">
    <citation type="submission" date="2020-11" db="EMBL/GenBank/DDBJ databases">
        <authorList>
            <person name="Tran Van P."/>
        </authorList>
    </citation>
    <scope>NUCLEOTIDE SEQUENCE</scope>
</reference>
<dbReference type="EMBL" id="OA882330">
    <property type="protein sequence ID" value="CAD7274751.1"/>
    <property type="molecule type" value="Genomic_DNA"/>
</dbReference>
<organism evidence="1">
    <name type="scientific">Notodromas monacha</name>
    <dbReference type="NCBI Taxonomy" id="399045"/>
    <lineage>
        <taxon>Eukaryota</taxon>
        <taxon>Metazoa</taxon>
        <taxon>Ecdysozoa</taxon>
        <taxon>Arthropoda</taxon>
        <taxon>Crustacea</taxon>
        <taxon>Oligostraca</taxon>
        <taxon>Ostracoda</taxon>
        <taxon>Podocopa</taxon>
        <taxon>Podocopida</taxon>
        <taxon>Cypridocopina</taxon>
        <taxon>Cypridoidea</taxon>
        <taxon>Cyprididae</taxon>
        <taxon>Notodromas</taxon>
    </lineage>
</organism>
<accession>A0A7R9GBB5</accession>
<name>A0A7R9GBB5_9CRUS</name>
<dbReference type="AlphaFoldDB" id="A0A7R9GBB5"/>
<dbReference type="EMBL" id="CAJPEX010000293">
    <property type="protein sequence ID" value="CAG0914903.1"/>
    <property type="molecule type" value="Genomic_DNA"/>
</dbReference>
<proteinExistence type="predicted"/>
<evidence type="ECO:0000313" key="2">
    <source>
        <dbReference type="Proteomes" id="UP000678499"/>
    </source>
</evidence>
<sequence>MDLCLLFDIRVHWIPCLSARNFRPVLHVPPTVPLHLVGERSCASHLFQLSEFGVQAEDSRERETGHNPPECFPEDLVSRARVSRVPSFCPVSGARAQCASMCSD</sequence>
<keyword evidence="2" id="KW-1185">Reference proteome</keyword>
<evidence type="ECO:0000313" key="1">
    <source>
        <dbReference type="EMBL" id="CAD7274751.1"/>
    </source>
</evidence>